<evidence type="ECO:0000313" key="1">
    <source>
        <dbReference type="EMBL" id="CAG7683951.1"/>
    </source>
</evidence>
<evidence type="ECO:0000313" key="2">
    <source>
        <dbReference type="Proteomes" id="UP000708208"/>
    </source>
</evidence>
<comment type="caution">
    <text evidence="1">The sequence shown here is derived from an EMBL/GenBank/DDBJ whole genome shotgun (WGS) entry which is preliminary data.</text>
</comment>
<keyword evidence="2" id="KW-1185">Reference proteome</keyword>
<gene>
    <name evidence="1" type="ORF">AFUS01_LOCUS2990</name>
</gene>
<organism evidence="1 2">
    <name type="scientific">Allacma fusca</name>
    <dbReference type="NCBI Taxonomy" id="39272"/>
    <lineage>
        <taxon>Eukaryota</taxon>
        <taxon>Metazoa</taxon>
        <taxon>Ecdysozoa</taxon>
        <taxon>Arthropoda</taxon>
        <taxon>Hexapoda</taxon>
        <taxon>Collembola</taxon>
        <taxon>Symphypleona</taxon>
        <taxon>Sminthuridae</taxon>
        <taxon>Allacma</taxon>
    </lineage>
</organism>
<dbReference type="Proteomes" id="UP000708208">
    <property type="component" value="Unassembled WGS sequence"/>
</dbReference>
<protein>
    <submittedName>
        <fullName evidence="1">Uncharacterized protein</fullName>
    </submittedName>
</protein>
<dbReference type="EMBL" id="CAJVCH010017594">
    <property type="protein sequence ID" value="CAG7683951.1"/>
    <property type="molecule type" value="Genomic_DNA"/>
</dbReference>
<accession>A0A8J2J268</accession>
<name>A0A8J2J268_9HEXA</name>
<sequence>MAEYPDNCELRSSNPSKIASPLVANPEYYCPNSQSLMTYLRDPAFYLYIIC</sequence>
<proteinExistence type="predicted"/>
<feature type="non-terminal residue" evidence="1">
    <location>
        <position position="1"/>
    </location>
</feature>
<dbReference type="AlphaFoldDB" id="A0A8J2J268"/>
<reference evidence="1" key="1">
    <citation type="submission" date="2021-06" db="EMBL/GenBank/DDBJ databases">
        <authorList>
            <person name="Hodson N. C."/>
            <person name="Mongue J. A."/>
            <person name="Jaron S. K."/>
        </authorList>
    </citation>
    <scope>NUCLEOTIDE SEQUENCE</scope>
</reference>